<evidence type="ECO:0000313" key="1">
    <source>
        <dbReference type="EMBL" id="KZV99720.1"/>
    </source>
</evidence>
<dbReference type="Pfam" id="PF13489">
    <property type="entry name" value="Methyltransf_23"/>
    <property type="match status" value="1"/>
</dbReference>
<sequence>MADPSGEARVKEVEGRLVQNVNELYMLPADATEHDRLELQSFALNLALEGNYPAREAVRAALVPRRDRRGGVLDIGTGSGSWAESMAREFPHADVLGIDLVAVARAGSTPTNCRSVVATSCHESV</sequence>
<evidence type="ECO:0008006" key="3">
    <source>
        <dbReference type="Google" id="ProtNLM"/>
    </source>
</evidence>
<evidence type="ECO:0000313" key="2">
    <source>
        <dbReference type="Proteomes" id="UP000077266"/>
    </source>
</evidence>
<protein>
    <recommendedName>
        <fullName evidence="3">Methyltransferase domain-containing protein</fullName>
    </recommendedName>
</protein>
<dbReference type="InterPro" id="IPR029063">
    <property type="entry name" value="SAM-dependent_MTases_sf"/>
</dbReference>
<accession>A0A165MT70</accession>
<dbReference type="EMBL" id="KV425907">
    <property type="protein sequence ID" value="KZV99720.1"/>
    <property type="molecule type" value="Genomic_DNA"/>
</dbReference>
<dbReference type="InParanoid" id="A0A165MT70"/>
<dbReference type="OrthoDB" id="2013972at2759"/>
<name>A0A165MT70_EXIGL</name>
<dbReference type="Proteomes" id="UP000077266">
    <property type="component" value="Unassembled WGS sequence"/>
</dbReference>
<gene>
    <name evidence="1" type="ORF">EXIGLDRAFT_214797</name>
</gene>
<dbReference type="Gene3D" id="3.40.50.150">
    <property type="entry name" value="Vaccinia Virus protein VP39"/>
    <property type="match status" value="1"/>
</dbReference>
<dbReference type="STRING" id="1314781.A0A165MT70"/>
<reference evidence="1 2" key="1">
    <citation type="journal article" date="2016" name="Mol. Biol. Evol.">
        <title>Comparative Genomics of Early-Diverging Mushroom-Forming Fungi Provides Insights into the Origins of Lignocellulose Decay Capabilities.</title>
        <authorList>
            <person name="Nagy L.G."/>
            <person name="Riley R."/>
            <person name="Tritt A."/>
            <person name="Adam C."/>
            <person name="Daum C."/>
            <person name="Floudas D."/>
            <person name="Sun H."/>
            <person name="Yadav J.S."/>
            <person name="Pangilinan J."/>
            <person name="Larsson K.H."/>
            <person name="Matsuura K."/>
            <person name="Barry K."/>
            <person name="Labutti K."/>
            <person name="Kuo R."/>
            <person name="Ohm R.A."/>
            <person name="Bhattacharya S.S."/>
            <person name="Shirouzu T."/>
            <person name="Yoshinaga Y."/>
            <person name="Martin F.M."/>
            <person name="Grigoriev I.V."/>
            <person name="Hibbett D.S."/>
        </authorList>
    </citation>
    <scope>NUCLEOTIDE SEQUENCE [LARGE SCALE GENOMIC DNA]</scope>
    <source>
        <strain evidence="1 2">HHB12029</strain>
    </source>
</reference>
<dbReference type="SUPFAM" id="SSF53335">
    <property type="entry name" value="S-adenosyl-L-methionine-dependent methyltransferases"/>
    <property type="match status" value="1"/>
</dbReference>
<keyword evidence="2" id="KW-1185">Reference proteome</keyword>
<dbReference type="AlphaFoldDB" id="A0A165MT70"/>
<organism evidence="1 2">
    <name type="scientific">Exidia glandulosa HHB12029</name>
    <dbReference type="NCBI Taxonomy" id="1314781"/>
    <lineage>
        <taxon>Eukaryota</taxon>
        <taxon>Fungi</taxon>
        <taxon>Dikarya</taxon>
        <taxon>Basidiomycota</taxon>
        <taxon>Agaricomycotina</taxon>
        <taxon>Agaricomycetes</taxon>
        <taxon>Auriculariales</taxon>
        <taxon>Exidiaceae</taxon>
        <taxon>Exidia</taxon>
    </lineage>
</organism>
<proteinExistence type="predicted"/>